<dbReference type="PROSITE" id="PS51832">
    <property type="entry name" value="HD_GYP"/>
    <property type="match status" value="1"/>
</dbReference>
<dbReference type="InterPro" id="IPR052020">
    <property type="entry name" value="Cyclic_di-GMP/3'3'-cGAMP_PDE"/>
</dbReference>
<dbReference type="PANTHER" id="PTHR45228">
    <property type="entry name" value="CYCLIC DI-GMP PHOSPHODIESTERASE TM_0186-RELATED"/>
    <property type="match status" value="1"/>
</dbReference>
<feature type="domain" description="Response regulatory" evidence="2">
    <location>
        <begin position="18"/>
        <end position="133"/>
    </location>
</feature>
<dbReference type="CDD" id="cd00077">
    <property type="entry name" value="HDc"/>
    <property type="match status" value="1"/>
</dbReference>
<organism evidence="5">
    <name type="scientific">hydrothermal vent metagenome</name>
    <dbReference type="NCBI Taxonomy" id="652676"/>
    <lineage>
        <taxon>unclassified sequences</taxon>
        <taxon>metagenomes</taxon>
        <taxon>ecological metagenomes</taxon>
    </lineage>
</organism>
<sequence length="449" mass="49751">MIKQTTAIESDSAKSIATLLLVDDETNILSSLKRLLRPQGYRVFTATGGAEGLKLLAKQPVDLIISDMRMPEMDGAEFLAKAAGQWPDTVRVLLTGYADLSSTVAAVNKGSIYRYVSKPWDDLELITLVQQALKLKRLEDEKIRLEALTQKQNEQLTEFNASLEKRVEARTEELRQTMGFLEQANVALKDQYTTSVKIFANLIELREGIAGESSTGHARRVADQAHRLGMDMGLSEEEAQDLLFAALLHDIGKIALPDALLKRPYDELTANQRKEFEKHPVLGQAALVALEPLNTSAELIRAHHEQFNGHGYPDQLQGKQIPLGARILAVVDDYNALLTGGLSRRSYSPAEAKKFLLEERNERYDGKVVNSFIQILEADSPDTKTASEQCLKSAGLENGMLLTRDLIANNGVLLLSKGHLLNDELITKISQLETAVGYDLLFHVQLPEP</sequence>
<dbReference type="GO" id="GO:0000160">
    <property type="term" value="P:phosphorelay signal transduction system"/>
    <property type="evidence" value="ECO:0007669"/>
    <property type="project" value="InterPro"/>
</dbReference>
<dbReference type="CDD" id="cd17569">
    <property type="entry name" value="REC_HupR-like"/>
    <property type="match status" value="1"/>
</dbReference>
<dbReference type="Pfam" id="PF13487">
    <property type="entry name" value="HD_5"/>
    <property type="match status" value="1"/>
</dbReference>
<proteinExistence type="predicted"/>
<evidence type="ECO:0000259" key="4">
    <source>
        <dbReference type="PROSITE" id="PS51832"/>
    </source>
</evidence>
<dbReference type="InterPro" id="IPR006674">
    <property type="entry name" value="HD_domain"/>
</dbReference>
<feature type="domain" description="HD-GYP" evidence="4">
    <location>
        <begin position="188"/>
        <end position="388"/>
    </location>
</feature>
<dbReference type="InterPro" id="IPR001789">
    <property type="entry name" value="Sig_transdc_resp-reg_receiver"/>
</dbReference>
<accession>A0A3B1BEG3</accession>
<dbReference type="EMBL" id="UOFX01000056">
    <property type="protein sequence ID" value="VAX09808.1"/>
    <property type="molecule type" value="Genomic_DNA"/>
</dbReference>
<dbReference type="SUPFAM" id="SSF109604">
    <property type="entry name" value="HD-domain/PDEase-like"/>
    <property type="match status" value="1"/>
</dbReference>
<protein>
    <submittedName>
        <fullName evidence="5">Response regulator</fullName>
    </submittedName>
</protein>
<dbReference type="PROSITE" id="PS50110">
    <property type="entry name" value="RESPONSE_REGULATORY"/>
    <property type="match status" value="1"/>
</dbReference>
<dbReference type="InterPro" id="IPR037522">
    <property type="entry name" value="HD_GYP_dom"/>
</dbReference>
<dbReference type="InterPro" id="IPR003607">
    <property type="entry name" value="HD/PDEase_dom"/>
</dbReference>
<evidence type="ECO:0000259" key="3">
    <source>
        <dbReference type="PROSITE" id="PS51831"/>
    </source>
</evidence>
<feature type="coiled-coil region" evidence="1">
    <location>
        <begin position="128"/>
        <end position="191"/>
    </location>
</feature>
<gene>
    <name evidence="5" type="ORF">MNBD_GAMMA26-1221</name>
</gene>
<reference evidence="5" key="1">
    <citation type="submission" date="2018-06" db="EMBL/GenBank/DDBJ databases">
        <authorList>
            <person name="Zhirakovskaya E."/>
        </authorList>
    </citation>
    <scope>NUCLEOTIDE SEQUENCE</scope>
</reference>
<dbReference type="SMART" id="SM00448">
    <property type="entry name" value="REC"/>
    <property type="match status" value="1"/>
</dbReference>
<dbReference type="InterPro" id="IPR011006">
    <property type="entry name" value="CheY-like_superfamily"/>
</dbReference>
<keyword evidence="1" id="KW-0175">Coiled coil</keyword>
<dbReference type="Gene3D" id="3.40.50.2300">
    <property type="match status" value="1"/>
</dbReference>
<dbReference type="SUPFAM" id="SSF52172">
    <property type="entry name" value="CheY-like"/>
    <property type="match status" value="1"/>
</dbReference>
<evidence type="ECO:0000256" key="1">
    <source>
        <dbReference type="SAM" id="Coils"/>
    </source>
</evidence>
<feature type="domain" description="HD" evidence="3">
    <location>
        <begin position="214"/>
        <end position="337"/>
    </location>
</feature>
<dbReference type="Gene3D" id="1.10.3210.10">
    <property type="entry name" value="Hypothetical protein af1432"/>
    <property type="match status" value="1"/>
</dbReference>
<dbReference type="PROSITE" id="PS51831">
    <property type="entry name" value="HD"/>
    <property type="match status" value="1"/>
</dbReference>
<dbReference type="PANTHER" id="PTHR45228:SF8">
    <property type="entry name" value="TWO-COMPONENT RESPONSE REGULATOR-RELATED"/>
    <property type="match status" value="1"/>
</dbReference>
<evidence type="ECO:0000313" key="5">
    <source>
        <dbReference type="EMBL" id="VAX09808.1"/>
    </source>
</evidence>
<dbReference type="Pfam" id="PF00072">
    <property type="entry name" value="Response_reg"/>
    <property type="match status" value="1"/>
</dbReference>
<dbReference type="SMART" id="SM00471">
    <property type="entry name" value="HDc"/>
    <property type="match status" value="1"/>
</dbReference>
<name>A0A3B1BEG3_9ZZZZ</name>
<dbReference type="AlphaFoldDB" id="A0A3B1BEG3"/>
<evidence type="ECO:0000259" key="2">
    <source>
        <dbReference type="PROSITE" id="PS50110"/>
    </source>
</evidence>